<dbReference type="PANTHER" id="PTHR31152:SF1">
    <property type="entry name" value="PLAC8 FAMILY PROTEIN"/>
    <property type="match status" value="1"/>
</dbReference>
<proteinExistence type="predicted"/>
<gene>
    <name evidence="1" type="ORF">SELO1098_LOCUS16488</name>
</gene>
<organism evidence="1">
    <name type="scientific">Spumella elongata</name>
    <dbReference type="NCBI Taxonomy" id="89044"/>
    <lineage>
        <taxon>Eukaryota</taxon>
        <taxon>Sar</taxon>
        <taxon>Stramenopiles</taxon>
        <taxon>Ochrophyta</taxon>
        <taxon>Chrysophyceae</taxon>
        <taxon>Chromulinales</taxon>
        <taxon>Chromulinaceae</taxon>
        <taxon>Spumella</taxon>
    </lineage>
</organism>
<dbReference type="PANTHER" id="PTHR31152">
    <property type="entry name" value="PLAC8 FAMILY PROTEIN"/>
    <property type="match status" value="1"/>
</dbReference>
<dbReference type="AlphaFoldDB" id="A0A7S3H833"/>
<accession>A0A7S3H833</accession>
<sequence length="215" mass="24671">MCMCIDGSPIEDDSRSFRADMFQISMMETLWHNQPTCLCSYLFPPCSAAYLRYLALDRDMTRYSCCQGYMDNVCFKSGKCNEKACPEFCLCVEVFLCLGPSISSTRMMVMDQYEIRPDPCDNRIIRLTNCLMMLSCICDLASICVRELRHLSSTIHTLANCVAYSTMGCMASQVFREIDHRRQFRVEYGAYSDVDKLSPMLGHATYIHPENTYPL</sequence>
<evidence type="ECO:0000313" key="1">
    <source>
        <dbReference type="EMBL" id="CAE0287645.1"/>
    </source>
</evidence>
<protein>
    <submittedName>
        <fullName evidence="1">Uncharacterized protein</fullName>
    </submittedName>
</protein>
<reference evidence="1" key="1">
    <citation type="submission" date="2021-01" db="EMBL/GenBank/DDBJ databases">
        <authorList>
            <person name="Corre E."/>
            <person name="Pelletier E."/>
            <person name="Niang G."/>
            <person name="Scheremetjew M."/>
            <person name="Finn R."/>
            <person name="Kale V."/>
            <person name="Holt S."/>
            <person name="Cochrane G."/>
            <person name="Meng A."/>
            <person name="Brown T."/>
            <person name="Cohen L."/>
        </authorList>
    </citation>
    <scope>NUCLEOTIDE SEQUENCE</scope>
    <source>
        <strain evidence="1">CCAP 955/1</strain>
    </source>
</reference>
<name>A0A7S3H833_9STRA</name>
<dbReference type="EMBL" id="HBIC01032448">
    <property type="protein sequence ID" value="CAE0287645.1"/>
    <property type="molecule type" value="Transcribed_RNA"/>
</dbReference>